<comment type="caution">
    <text evidence="2">The sequence shown here is derived from an EMBL/GenBank/DDBJ whole genome shotgun (WGS) entry which is preliminary data.</text>
</comment>
<evidence type="ECO:0000313" key="3">
    <source>
        <dbReference type="Proteomes" id="UP001201980"/>
    </source>
</evidence>
<name>A0AAD5RIU2_9PEZI</name>
<reference evidence="2" key="1">
    <citation type="submission" date="2022-07" db="EMBL/GenBank/DDBJ databases">
        <title>Draft genome sequence of Zalerion maritima ATCC 34329, a (micro)plastics degrading marine fungus.</title>
        <authorList>
            <person name="Paco A."/>
            <person name="Goncalves M.F.M."/>
            <person name="Rocha-Santos T.A.P."/>
            <person name="Alves A."/>
        </authorList>
    </citation>
    <scope>NUCLEOTIDE SEQUENCE</scope>
    <source>
        <strain evidence="2">ATCC 34329</strain>
    </source>
</reference>
<dbReference type="Proteomes" id="UP001201980">
    <property type="component" value="Unassembled WGS sequence"/>
</dbReference>
<accession>A0AAD5RIU2</accession>
<organism evidence="2 3">
    <name type="scientific">Zalerion maritima</name>
    <dbReference type="NCBI Taxonomy" id="339359"/>
    <lineage>
        <taxon>Eukaryota</taxon>
        <taxon>Fungi</taxon>
        <taxon>Dikarya</taxon>
        <taxon>Ascomycota</taxon>
        <taxon>Pezizomycotina</taxon>
        <taxon>Sordariomycetes</taxon>
        <taxon>Lulworthiomycetidae</taxon>
        <taxon>Lulworthiales</taxon>
        <taxon>Lulworthiaceae</taxon>
        <taxon>Zalerion</taxon>
    </lineage>
</organism>
<feature type="region of interest" description="Disordered" evidence="1">
    <location>
        <begin position="1"/>
        <end position="25"/>
    </location>
</feature>
<keyword evidence="3" id="KW-1185">Reference proteome</keyword>
<dbReference type="EMBL" id="JAKWBI020000446">
    <property type="protein sequence ID" value="KAJ2894920.1"/>
    <property type="molecule type" value="Genomic_DNA"/>
</dbReference>
<evidence type="ECO:0000313" key="2">
    <source>
        <dbReference type="EMBL" id="KAJ2894920.1"/>
    </source>
</evidence>
<proteinExistence type="predicted"/>
<dbReference type="AlphaFoldDB" id="A0AAD5RIU2"/>
<gene>
    <name evidence="2" type="ORF">MKZ38_007089</name>
</gene>
<sequence length="167" mass="17483">MVLETGDRVTPGGGTGPIMLESISVGGAPPDGSSALAACFGGDGSSLANTFDSSEPPSSATIIPTSLSSCRTSTEASGNSVTPDGLTDSYAAPNLKYNLKSKPDVITIIALLEIAFSDHMIFHVTTDPSGYHRNISARLWLGQKVLAEWRGGPRRVLPSDWNASWTM</sequence>
<protein>
    <submittedName>
        <fullName evidence="2">Uncharacterized protein</fullName>
    </submittedName>
</protein>
<evidence type="ECO:0000256" key="1">
    <source>
        <dbReference type="SAM" id="MobiDB-lite"/>
    </source>
</evidence>